<dbReference type="Proteomes" id="UP000184295">
    <property type="component" value="Unassembled WGS sequence"/>
</dbReference>
<name>A0A1M4VFJ6_9ACTN</name>
<dbReference type="PANTHER" id="PTHR43252:SF2">
    <property type="entry name" value="TRANSCRIPTION REGULATOR, PADR-LIKE FAMILY"/>
    <property type="match status" value="1"/>
</dbReference>
<dbReference type="AlphaFoldDB" id="A0A1M4VFJ6"/>
<dbReference type="EMBL" id="FQUL01000016">
    <property type="protein sequence ID" value="SHE67737.1"/>
    <property type="molecule type" value="Genomic_DNA"/>
</dbReference>
<protein>
    <submittedName>
        <fullName evidence="2">Transcriptional regulator PadR-like family protein</fullName>
    </submittedName>
</protein>
<feature type="domain" description="Transcription regulator PadR N-terminal" evidence="1">
    <location>
        <begin position="46"/>
        <end position="114"/>
    </location>
</feature>
<organism evidence="2 3">
    <name type="scientific">Ferrithrix thermotolerans DSM 19514</name>
    <dbReference type="NCBI Taxonomy" id="1121881"/>
    <lineage>
        <taxon>Bacteria</taxon>
        <taxon>Bacillati</taxon>
        <taxon>Actinomycetota</taxon>
        <taxon>Acidimicrobiia</taxon>
        <taxon>Acidimicrobiales</taxon>
        <taxon>Acidimicrobiaceae</taxon>
        <taxon>Ferrithrix</taxon>
    </lineage>
</organism>
<dbReference type="SUPFAM" id="SSF46785">
    <property type="entry name" value="Winged helix' DNA-binding domain"/>
    <property type="match status" value="1"/>
</dbReference>
<dbReference type="Gene3D" id="1.10.10.10">
    <property type="entry name" value="Winged helix-like DNA-binding domain superfamily/Winged helix DNA-binding domain"/>
    <property type="match status" value="1"/>
</dbReference>
<dbReference type="InterPro" id="IPR036390">
    <property type="entry name" value="WH_DNA-bd_sf"/>
</dbReference>
<dbReference type="Pfam" id="PF03551">
    <property type="entry name" value="PadR"/>
    <property type="match status" value="1"/>
</dbReference>
<gene>
    <name evidence="2" type="ORF">SAMN02745225_01302</name>
</gene>
<evidence type="ECO:0000259" key="1">
    <source>
        <dbReference type="Pfam" id="PF03551"/>
    </source>
</evidence>
<dbReference type="InterPro" id="IPR005149">
    <property type="entry name" value="Tscrpt_reg_PadR_N"/>
</dbReference>
<keyword evidence="3" id="KW-1185">Reference proteome</keyword>
<sequence>MRQGPMGGFGLGVRGPGFQMRQGPMGGFGMRPGRMRAQRGDVKAAILSLVKEAPRHGYEIISEIEQRSNGAWKPSPGSIYPTLQALEDQGLVVGSDSEGKRVYSITEAGDEYLKNLPGGGVRWEQFQDGPLGGVMDLREQMFQLGAAVMQVAAQSDRDQTEAVAKLLTETKKKIYRLLAGDEL</sequence>
<dbReference type="PANTHER" id="PTHR43252">
    <property type="entry name" value="TRANSCRIPTIONAL REGULATOR YQJI"/>
    <property type="match status" value="1"/>
</dbReference>
<evidence type="ECO:0000313" key="2">
    <source>
        <dbReference type="EMBL" id="SHE67737.1"/>
    </source>
</evidence>
<accession>A0A1M4VFJ6</accession>
<reference evidence="3" key="1">
    <citation type="submission" date="2016-11" db="EMBL/GenBank/DDBJ databases">
        <authorList>
            <person name="Varghese N."/>
            <person name="Submissions S."/>
        </authorList>
    </citation>
    <scope>NUCLEOTIDE SEQUENCE [LARGE SCALE GENOMIC DNA]</scope>
    <source>
        <strain evidence="3">DSM 19514</strain>
    </source>
</reference>
<dbReference type="InterPro" id="IPR036388">
    <property type="entry name" value="WH-like_DNA-bd_sf"/>
</dbReference>
<proteinExistence type="predicted"/>
<evidence type="ECO:0000313" key="3">
    <source>
        <dbReference type="Proteomes" id="UP000184295"/>
    </source>
</evidence>
<dbReference type="STRING" id="1121881.SAMN02745225_01302"/>